<sequence>MKFEGLKAIAIVDGVKGLLALCLALSVNSIAKQDLHQLAAQVMQNWPISPNNYYVNLLLTFVEKATQQDHILVISISLMYACFRFVIAYGLWHKLRWTEWFAFISGSLYIPFELYAIYQTPNLVNFSVLLFNLMVVAYLYWVLKRGEKALLMTTK</sequence>
<keyword evidence="1" id="KW-0812">Transmembrane</keyword>
<dbReference type="InterPro" id="IPR021125">
    <property type="entry name" value="DUF2127"/>
</dbReference>
<proteinExistence type="predicted"/>
<dbReference type="Proteomes" id="UP000184517">
    <property type="component" value="Unassembled WGS sequence"/>
</dbReference>
<evidence type="ECO:0000313" key="3">
    <source>
        <dbReference type="Proteomes" id="UP000184517"/>
    </source>
</evidence>
<reference evidence="3" key="1">
    <citation type="submission" date="2016-11" db="EMBL/GenBank/DDBJ databases">
        <authorList>
            <person name="Varghese N."/>
            <person name="Submissions S."/>
        </authorList>
    </citation>
    <scope>NUCLEOTIDE SEQUENCE [LARGE SCALE GENOMIC DNA]</scope>
    <source>
        <strain evidence="3">DSM 16579</strain>
    </source>
</reference>
<evidence type="ECO:0000256" key="1">
    <source>
        <dbReference type="SAM" id="Phobius"/>
    </source>
</evidence>
<dbReference type="OrthoDB" id="121772at2"/>
<keyword evidence="3" id="KW-1185">Reference proteome</keyword>
<dbReference type="RefSeq" id="WP_072837903.1">
    <property type="nucleotide sequence ID" value="NZ_FQVF01000002.1"/>
</dbReference>
<organism evidence="2 3">
    <name type="scientific">Marinomonas polaris DSM 16579</name>
    <dbReference type="NCBI Taxonomy" id="1122206"/>
    <lineage>
        <taxon>Bacteria</taxon>
        <taxon>Pseudomonadati</taxon>
        <taxon>Pseudomonadota</taxon>
        <taxon>Gammaproteobacteria</taxon>
        <taxon>Oceanospirillales</taxon>
        <taxon>Oceanospirillaceae</taxon>
        <taxon>Marinomonas</taxon>
    </lineage>
</organism>
<feature type="transmembrane region" description="Helical" evidence="1">
    <location>
        <begin position="124"/>
        <end position="143"/>
    </location>
</feature>
<dbReference type="STRING" id="1122206.SAMN02745753_00247"/>
<keyword evidence="1" id="KW-1133">Transmembrane helix</keyword>
<name>A0A1M4TAP7_9GAMM</name>
<keyword evidence="1" id="KW-0472">Membrane</keyword>
<dbReference type="Pfam" id="PF09900">
    <property type="entry name" value="DUF2127"/>
    <property type="match status" value="1"/>
</dbReference>
<dbReference type="AlphaFoldDB" id="A0A1M4TAP7"/>
<feature type="transmembrane region" description="Helical" evidence="1">
    <location>
        <begin position="99"/>
        <end position="118"/>
    </location>
</feature>
<gene>
    <name evidence="2" type="ORF">SAMN02745753_00247</name>
</gene>
<feature type="transmembrane region" description="Helical" evidence="1">
    <location>
        <begin position="71"/>
        <end position="92"/>
    </location>
</feature>
<dbReference type="EMBL" id="FQVF01000002">
    <property type="protein sequence ID" value="SHE41480.1"/>
    <property type="molecule type" value="Genomic_DNA"/>
</dbReference>
<accession>A0A1M4TAP7</accession>
<protein>
    <submittedName>
        <fullName evidence="2">Uncharacterized membrane protein, DUF2068 family</fullName>
    </submittedName>
</protein>
<evidence type="ECO:0000313" key="2">
    <source>
        <dbReference type="EMBL" id="SHE41480.1"/>
    </source>
</evidence>